<comment type="caution">
    <text evidence="9">The sequence shown here is derived from an EMBL/GenBank/DDBJ whole genome shotgun (WGS) entry which is preliminary data.</text>
</comment>
<feature type="signal peptide" evidence="6">
    <location>
        <begin position="1"/>
        <end position="18"/>
    </location>
</feature>
<dbReference type="InterPro" id="IPR011990">
    <property type="entry name" value="TPR-like_helical_dom_sf"/>
</dbReference>
<dbReference type="RefSeq" id="WP_130544396.1">
    <property type="nucleotide sequence ID" value="NZ_CP042431.1"/>
</dbReference>
<dbReference type="OrthoDB" id="653598at2"/>
<dbReference type="Proteomes" id="UP000293874">
    <property type="component" value="Unassembled WGS sequence"/>
</dbReference>
<sequence length="445" mass="51521">MKKCKLILVMAVCFSLTACNKFLDEKADRRQSVPDNLEDLELMLDNAFDLNAGSGVVNSSTDEFYLRSDDVEGLPQIYRDPYTWAPQTEAIFDWQKFYKAIFIANTVLEQLEKVDRASDPVRWDYCKGAALYFRGYNLFQLSQQYAPHYPGNENSPLGLPLRSSSDFNKVVTRSTLKETYDQMMLDIRASMPLLPSKTYPPIRPSRWAAYAMLARLHLLLENYTQAFDYADSTLAVSDDLMDYNTIDPSPEFPIQRFNPEVIYHIMDDGALTAGYTLVRIDSVLYRSFEEGDLRKKLFFIDNHDGSFSFRGNYTFSYYLFHGLATDEIYLIKAEAAVRTGKVDEALASLNTLLQHRWAPSKFQPVNIRDQDALLVKILDERKKEMIFRGQRWSDLRRLNRDPRFQITLRRVINGQEYTLPPNDLRYTFLIPPQSINISGIPQNPR</sequence>
<dbReference type="AlphaFoldDB" id="A0A4Q7MAF3"/>
<dbReference type="GO" id="GO:0009279">
    <property type="term" value="C:cell outer membrane"/>
    <property type="evidence" value="ECO:0007669"/>
    <property type="project" value="UniProtKB-SubCell"/>
</dbReference>
<name>A0A4Q7MAF3_9BACT</name>
<feature type="chain" id="PRO_5020900235" evidence="6">
    <location>
        <begin position="19"/>
        <end position="445"/>
    </location>
</feature>
<feature type="domain" description="SusD-like N-terminal" evidence="8">
    <location>
        <begin position="21"/>
        <end position="218"/>
    </location>
</feature>
<evidence type="ECO:0000313" key="10">
    <source>
        <dbReference type="Proteomes" id="UP000293874"/>
    </source>
</evidence>
<evidence type="ECO:0000256" key="5">
    <source>
        <dbReference type="ARBA" id="ARBA00023237"/>
    </source>
</evidence>
<accession>A0A4Q7MAF3</accession>
<dbReference type="InterPro" id="IPR033985">
    <property type="entry name" value="SusD-like_N"/>
</dbReference>
<comment type="similarity">
    <text evidence="2">Belongs to the SusD family.</text>
</comment>
<dbReference type="PROSITE" id="PS51257">
    <property type="entry name" value="PROKAR_LIPOPROTEIN"/>
    <property type="match status" value="1"/>
</dbReference>
<comment type="subcellular location">
    <subcellularLocation>
        <location evidence="1">Cell outer membrane</location>
    </subcellularLocation>
</comment>
<evidence type="ECO:0000313" key="9">
    <source>
        <dbReference type="EMBL" id="RZS65165.1"/>
    </source>
</evidence>
<evidence type="ECO:0000259" key="8">
    <source>
        <dbReference type="Pfam" id="PF14322"/>
    </source>
</evidence>
<keyword evidence="4" id="KW-0472">Membrane</keyword>
<organism evidence="9 10">
    <name type="scientific">Pseudobacter ginsenosidimutans</name>
    <dbReference type="NCBI Taxonomy" id="661488"/>
    <lineage>
        <taxon>Bacteria</taxon>
        <taxon>Pseudomonadati</taxon>
        <taxon>Bacteroidota</taxon>
        <taxon>Chitinophagia</taxon>
        <taxon>Chitinophagales</taxon>
        <taxon>Chitinophagaceae</taxon>
        <taxon>Pseudobacter</taxon>
    </lineage>
</organism>
<dbReference type="EMBL" id="SGXA01000006">
    <property type="protein sequence ID" value="RZS65165.1"/>
    <property type="molecule type" value="Genomic_DNA"/>
</dbReference>
<dbReference type="InterPro" id="IPR012944">
    <property type="entry name" value="SusD_RagB_dom"/>
</dbReference>
<dbReference type="Pfam" id="PF14322">
    <property type="entry name" value="SusD-like_3"/>
    <property type="match status" value="1"/>
</dbReference>
<keyword evidence="10" id="KW-1185">Reference proteome</keyword>
<dbReference type="Gene3D" id="1.25.40.390">
    <property type="match status" value="2"/>
</dbReference>
<evidence type="ECO:0000256" key="1">
    <source>
        <dbReference type="ARBA" id="ARBA00004442"/>
    </source>
</evidence>
<feature type="domain" description="RagB/SusD" evidence="7">
    <location>
        <begin position="327"/>
        <end position="398"/>
    </location>
</feature>
<proteinExistence type="inferred from homology"/>
<dbReference type="SUPFAM" id="SSF48452">
    <property type="entry name" value="TPR-like"/>
    <property type="match status" value="1"/>
</dbReference>
<protein>
    <submittedName>
        <fullName evidence="9">SusD-like starch-binding protein associating with outer membrane</fullName>
    </submittedName>
</protein>
<evidence type="ECO:0000256" key="6">
    <source>
        <dbReference type="SAM" id="SignalP"/>
    </source>
</evidence>
<evidence type="ECO:0000256" key="2">
    <source>
        <dbReference type="ARBA" id="ARBA00006275"/>
    </source>
</evidence>
<gene>
    <name evidence="9" type="ORF">EV199_5921</name>
</gene>
<keyword evidence="5" id="KW-0998">Cell outer membrane</keyword>
<evidence type="ECO:0000256" key="4">
    <source>
        <dbReference type="ARBA" id="ARBA00023136"/>
    </source>
</evidence>
<keyword evidence="3 6" id="KW-0732">Signal</keyword>
<dbReference type="Pfam" id="PF07980">
    <property type="entry name" value="SusD_RagB"/>
    <property type="match status" value="1"/>
</dbReference>
<reference evidence="9 10" key="1">
    <citation type="submission" date="2019-02" db="EMBL/GenBank/DDBJ databases">
        <title>Genomic Encyclopedia of Type Strains, Phase IV (KMG-IV): sequencing the most valuable type-strain genomes for metagenomic binning, comparative biology and taxonomic classification.</title>
        <authorList>
            <person name="Goeker M."/>
        </authorList>
    </citation>
    <scope>NUCLEOTIDE SEQUENCE [LARGE SCALE GENOMIC DNA]</scope>
    <source>
        <strain evidence="9 10">DSM 18116</strain>
    </source>
</reference>
<evidence type="ECO:0000256" key="3">
    <source>
        <dbReference type="ARBA" id="ARBA00022729"/>
    </source>
</evidence>
<evidence type="ECO:0000259" key="7">
    <source>
        <dbReference type="Pfam" id="PF07980"/>
    </source>
</evidence>